<evidence type="ECO:0000256" key="3">
    <source>
        <dbReference type="ARBA" id="ARBA00022448"/>
    </source>
</evidence>
<keyword evidence="7" id="KW-0915">Sodium</keyword>
<dbReference type="EMBL" id="QKKF02006308">
    <property type="protein sequence ID" value="RZF46404.1"/>
    <property type="molecule type" value="Genomic_DNA"/>
</dbReference>
<evidence type="ECO:0000256" key="12">
    <source>
        <dbReference type="RuleBase" id="RU000679"/>
    </source>
</evidence>
<dbReference type="Pfam" id="PF00858">
    <property type="entry name" value="ASC"/>
    <property type="match status" value="1"/>
</dbReference>
<keyword evidence="10 12" id="KW-0739">Sodium transport</keyword>
<dbReference type="GO" id="GO:0016020">
    <property type="term" value="C:membrane"/>
    <property type="evidence" value="ECO:0007669"/>
    <property type="project" value="UniProtKB-SubCell"/>
</dbReference>
<evidence type="ECO:0000313" key="13">
    <source>
        <dbReference type="EMBL" id="RZF46404.1"/>
    </source>
</evidence>
<evidence type="ECO:0000256" key="2">
    <source>
        <dbReference type="ARBA" id="ARBA00007193"/>
    </source>
</evidence>
<gene>
    <name evidence="13" type="ORF">LSTR_LSTR012450</name>
</gene>
<keyword evidence="11 12" id="KW-0407">Ion channel</keyword>
<dbReference type="OrthoDB" id="6238402at2759"/>
<evidence type="ECO:0000256" key="9">
    <source>
        <dbReference type="ARBA" id="ARBA00023136"/>
    </source>
</evidence>
<keyword evidence="14" id="KW-1185">Reference proteome</keyword>
<evidence type="ECO:0000256" key="5">
    <source>
        <dbReference type="ARBA" id="ARBA00022692"/>
    </source>
</evidence>
<dbReference type="InParanoid" id="A0A482XL61"/>
<keyword evidence="3 12" id="KW-0813">Transport</keyword>
<keyword evidence="4 12" id="KW-0894">Sodium channel</keyword>
<evidence type="ECO:0000256" key="1">
    <source>
        <dbReference type="ARBA" id="ARBA00004141"/>
    </source>
</evidence>
<comment type="caution">
    <text evidence="13">The sequence shown here is derived from an EMBL/GenBank/DDBJ whole genome shotgun (WGS) entry which is preliminary data.</text>
</comment>
<dbReference type="InterPro" id="IPR001873">
    <property type="entry name" value="ENaC"/>
</dbReference>
<evidence type="ECO:0000313" key="14">
    <source>
        <dbReference type="Proteomes" id="UP000291343"/>
    </source>
</evidence>
<evidence type="ECO:0000256" key="7">
    <source>
        <dbReference type="ARBA" id="ARBA00023053"/>
    </source>
</evidence>
<dbReference type="AlphaFoldDB" id="A0A482XL61"/>
<keyword evidence="8 12" id="KW-0406">Ion transport</keyword>
<evidence type="ECO:0000256" key="8">
    <source>
        <dbReference type="ARBA" id="ARBA00023065"/>
    </source>
</evidence>
<dbReference type="GO" id="GO:0005272">
    <property type="term" value="F:sodium channel activity"/>
    <property type="evidence" value="ECO:0007669"/>
    <property type="project" value="UniProtKB-KW"/>
</dbReference>
<sequence length="116" mass="13607">MVYLHSAEDYPSFDLEPQLVWLGQIAKMFFSSKDTYTTDNARQLSVAQRKCIFEDERRLITAPKYTYVACMLQCRMHKTLHMCACVPHFYPKIGNRNQNSPHHIIIQSDSKRIPQI</sequence>
<reference evidence="13 14" key="1">
    <citation type="journal article" date="2017" name="Gigascience">
        <title>Genome sequence of the small brown planthopper, Laodelphax striatellus.</title>
        <authorList>
            <person name="Zhu J."/>
            <person name="Jiang F."/>
            <person name="Wang X."/>
            <person name="Yang P."/>
            <person name="Bao Y."/>
            <person name="Zhao W."/>
            <person name="Wang W."/>
            <person name="Lu H."/>
            <person name="Wang Q."/>
            <person name="Cui N."/>
            <person name="Li J."/>
            <person name="Chen X."/>
            <person name="Luo L."/>
            <person name="Yu J."/>
            <person name="Kang L."/>
            <person name="Cui F."/>
        </authorList>
    </citation>
    <scope>NUCLEOTIDE SEQUENCE [LARGE SCALE GENOMIC DNA]</scope>
    <source>
        <strain evidence="13">Lst14</strain>
    </source>
</reference>
<dbReference type="Proteomes" id="UP000291343">
    <property type="component" value="Unassembled WGS sequence"/>
</dbReference>
<keyword evidence="9" id="KW-0472">Membrane</keyword>
<comment type="similarity">
    <text evidence="2 12">Belongs to the amiloride-sensitive sodium channel (TC 1.A.6) family.</text>
</comment>
<evidence type="ECO:0000256" key="10">
    <source>
        <dbReference type="ARBA" id="ARBA00023201"/>
    </source>
</evidence>
<keyword evidence="6" id="KW-1133">Transmembrane helix</keyword>
<proteinExistence type="inferred from homology"/>
<name>A0A482XL61_LAOST</name>
<protein>
    <submittedName>
        <fullName evidence="13">Uncharacterized protein</fullName>
    </submittedName>
</protein>
<dbReference type="Gene3D" id="1.10.287.820">
    <property type="entry name" value="Acid-sensing ion channel domain"/>
    <property type="match status" value="1"/>
</dbReference>
<accession>A0A482XL61</accession>
<evidence type="ECO:0000256" key="4">
    <source>
        <dbReference type="ARBA" id="ARBA00022461"/>
    </source>
</evidence>
<comment type="subcellular location">
    <subcellularLocation>
        <location evidence="1">Membrane</location>
        <topology evidence="1">Multi-pass membrane protein</topology>
    </subcellularLocation>
</comment>
<evidence type="ECO:0000256" key="11">
    <source>
        <dbReference type="ARBA" id="ARBA00023303"/>
    </source>
</evidence>
<evidence type="ECO:0000256" key="6">
    <source>
        <dbReference type="ARBA" id="ARBA00022989"/>
    </source>
</evidence>
<keyword evidence="5 12" id="KW-0812">Transmembrane</keyword>
<organism evidence="13 14">
    <name type="scientific">Laodelphax striatellus</name>
    <name type="common">Small brown planthopper</name>
    <name type="synonym">Delphax striatella</name>
    <dbReference type="NCBI Taxonomy" id="195883"/>
    <lineage>
        <taxon>Eukaryota</taxon>
        <taxon>Metazoa</taxon>
        <taxon>Ecdysozoa</taxon>
        <taxon>Arthropoda</taxon>
        <taxon>Hexapoda</taxon>
        <taxon>Insecta</taxon>
        <taxon>Pterygota</taxon>
        <taxon>Neoptera</taxon>
        <taxon>Paraneoptera</taxon>
        <taxon>Hemiptera</taxon>
        <taxon>Auchenorrhyncha</taxon>
        <taxon>Fulgoroidea</taxon>
        <taxon>Delphacidae</taxon>
        <taxon>Criomorphinae</taxon>
        <taxon>Laodelphax</taxon>
    </lineage>
</organism>